<dbReference type="Proteomes" id="UP000643525">
    <property type="component" value="Unassembled WGS sequence"/>
</dbReference>
<dbReference type="Gene3D" id="1.10.10.10">
    <property type="entry name" value="Winged helix-like DNA-binding domain superfamily/Winged helix DNA-binding domain"/>
    <property type="match status" value="1"/>
</dbReference>
<protein>
    <submittedName>
        <fullName evidence="5">GntR family transcriptional regulator</fullName>
    </submittedName>
</protein>
<dbReference type="CDD" id="cd07377">
    <property type="entry name" value="WHTH_GntR"/>
    <property type="match status" value="1"/>
</dbReference>
<evidence type="ECO:0000313" key="6">
    <source>
        <dbReference type="Proteomes" id="UP000643525"/>
    </source>
</evidence>
<dbReference type="SMART" id="SM00345">
    <property type="entry name" value="HTH_GNTR"/>
    <property type="match status" value="1"/>
</dbReference>
<proteinExistence type="predicted"/>
<evidence type="ECO:0000256" key="3">
    <source>
        <dbReference type="ARBA" id="ARBA00023163"/>
    </source>
</evidence>
<gene>
    <name evidence="5" type="ORF">H4W27_001789</name>
</gene>
<dbReference type="PRINTS" id="PR00035">
    <property type="entry name" value="HTHGNTR"/>
</dbReference>
<dbReference type="Gene3D" id="3.40.1410.10">
    <property type="entry name" value="Chorismate lyase-like"/>
    <property type="match status" value="1"/>
</dbReference>
<dbReference type="PANTHER" id="PTHR44846:SF1">
    <property type="entry name" value="MANNOSYL-D-GLYCERATE TRANSPORT_METABOLISM SYSTEM REPRESSOR MNGR-RELATED"/>
    <property type="match status" value="1"/>
</dbReference>
<keyword evidence="2" id="KW-0238">DNA-binding</keyword>
<name>A0ABR9JFG1_9MICC</name>
<feature type="domain" description="HTH gntR-type" evidence="4">
    <location>
        <begin position="8"/>
        <end position="74"/>
    </location>
</feature>
<dbReference type="PROSITE" id="PS50949">
    <property type="entry name" value="HTH_GNTR"/>
    <property type="match status" value="1"/>
</dbReference>
<evidence type="ECO:0000313" key="5">
    <source>
        <dbReference type="EMBL" id="MBE1524671.1"/>
    </source>
</evidence>
<dbReference type="SMART" id="SM00866">
    <property type="entry name" value="UTRA"/>
    <property type="match status" value="1"/>
</dbReference>
<dbReference type="Pfam" id="PF00392">
    <property type="entry name" value="GntR"/>
    <property type="match status" value="1"/>
</dbReference>
<dbReference type="InterPro" id="IPR036390">
    <property type="entry name" value="WH_DNA-bd_sf"/>
</dbReference>
<dbReference type="InterPro" id="IPR050679">
    <property type="entry name" value="Bact_HTH_transcr_reg"/>
</dbReference>
<dbReference type="PANTHER" id="PTHR44846">
    <property type="entry name" value="MANNOSYL-D-GLYCERATE TRANSPORT/METABOLISM SYSTEM REPRESSOR MNGR-RELATED"/>
    <property type="match status" value="1"/>
</dbReference>
<evidence type="ECO:0000256" key="2">
    <source>
        <dbReference type="ARBA" id="ARBA00023125"/>
    </source>
</evidence>
<evidence type="ECO:0000259" key="4">
    <source>
        <dbReference type="PROSITE" id="PS50949"/>
    </source>
</evidence>
<keyword evidence="6" id="KW-1185">Reference proteome</keyword>
<dbReference type="InterPro" id="IPR011663">
    <property type="entry name" value="UTRA"/>
</dbReference>
<keyword evidence="1" id="KW-0805">Transcription regulation</keyword>
<comment type="caution">
    <text evidence="5">The sequence shown here is derived from an EMBL/GenBank/DDBJ whole genome shotgun (WGS) entry which is preliminary data.</text>
</comment>
<dbReference type="EMBL" id="JADBED010000001">
    <property type="protein sequence ID" value="MBE1524671.1"/>
    <property type="molecule type" value="Genomic_DNA"/>
</dbReference>
<dbReference type="RefSeq" id="WP_192595653.1">
    <property type="nucleotide sequence ID" value="NZ_BAAALJ010000002.1"/>
</dbReference>
<dbReference type="SUPFAM" id="SSF64288">
    <property type="entry name" value="Chorismate lyase-like"/>
    <property type="match status" value="1"/>
</dbReference>
<dbReference type="InterPro" id="IPR000524">
    <property type="entry name" value="Tscrpt_reg_HTH_GntR"/>
</dbReference>
<dbReference type="SUPFAM" id="SSF46785">
    <property type="entry name" value="Winged helix' DNA-binding domain"/>
    <property type="match status" value="1"/>
</dbReference>
<sequence length="241" mass="26356">MTSRAFAAPKYYKVKEELRQLAHEAGPEASLPTERTLAAQYTTSRTTVRQAIAELVAEGVLHRTQGKGTFVAPSRPTYVRQLTSFTEDAEAQHLRSASDILGIETVPADAHLAERLSVSPGTELTRVERVRIINGEPLAHETAHLPGPLAGLQHRLEQNGSLYAVLSTHYGISIAEAEDTVMTMVAGPREAHLLTIETGAPLLLIHRRGLNAQGSPVEWTRSVFRGDRFQFFARTSADSTP</sequence>
<dbReference type="InterPro" id="IPR028978">
    <property type="entry name" value="Chorismate_lyase_/UTRA_dom_sf"/>
</dbReference>
<dbReference type="InterPro" id="IPR036388">
    <property type="entry name" value="WH-like_DNA-bd_sf"/>
</dbReference>
<evidence type="ECO:0000256" key="1">
    <source>
        <dbReference type="ARBA" id="ARBA00023015"/>
    </source>
</evidence>
<dbReference type="Pfam" id="PF07702">
    <property type="entry name" value="UTRA"/>
    <property type="match status" value="1"/>
</dbReference>
<organism evidence="5 6">
    <name type="scientific">Nesterenkonia lutea</name>
    <dbReference type="NCBI Taxonomy" id="272919"/>
    <lineage>
        <taxon>Bacteria</taxon>
        <taxon>Bacillati</taxon>
        <taxon>Actinomycetota</taxon>
        <taxon>Actinomycetes</taxon>
        <taxon>Micrococcales</taxon>
        <taxon>Micrococcaceae</taxon>
        <taxon>Nesterenkonia</taxon>
    </lineage>
</organism>
<reference evidence="5 6" key="1">
    <citation type="submission" date="2020-10" db="EMBL/GenBank/DDBJ databases">
        <title>Sequencing the genomes of 1000 actinobacteria strains.</title>
        <authorList>
            <person name="Klenk H.-P."/>
        </authorList>
    </citation>
    <scope>NUCLEOTIDE SEQUENCE [LARGE SCALE GENOMIC DNA]</scope>
    <source>
        <strain evidence="5 6">DSM 15666</strain>
    </source>
</reference>
<keyword evidence="3" id="KW-0804">Transcription</keyword>
<accession>A0ABR9JFG1</accession>